<dbReference type="PROSITE" id="PS50836">
    <property type="entry name" value="DOMON"/>
    <property type="match status" value="1"/>
</dbReference>
<keyword evidence="6 8" id="KW-0472">Membrane</keyword>
<dbReference type="SUPFAM" id="SSF49344">
    <property type="entry name" value="CBD9-like"/>
    <property type="match status" value="1"/>
</dbReference>
<feature type="transmembrane region" description="Helical" evidence="8">
    <location>
        <begin position="370"/>
        <end position="393"/>
    </location>
</feature>
<dbReference type="Gene3D" id="1.20.120.1770">
    <property type="match status" value="1"/>
</dbReference>
<dbReference type="OrthoDB" id="19261at2759"/>
<dbReference type="GO" id="GO:0016020">
    <property type="term" value="C:membrane"/>
    <property type="evidence" value="ECO:0007669"/>
    <property type="project" value="UniProtKB-SubCell"/>
</dbReference>
<evidence type="ECO:0000259" key="10">
    <source>
        <dbReference type="PROSITE" id="PS50836"/>
    </source>
</evidence>
<keyword evidence="9" id="KW-0732">Signal</keyword>
<protein>
    <recommendedName>
        <fullName evidence="10">DOMON domain-containing protein</fullName>
    </recommendedName>
</protein>
<name>A0A9P5Z8V5_9AGAR</name>
<comment type="caution">
    <text evidence="11">The sequence shown here is derived from an EMBL/GenBank/DDBJ whole genome shotgun (WGS) entry which is preliminary data.</text>
</comment>
<feature type="transmembrane region" description="Helical" evidence="8">
    <location>
        <begin position="255"/>
        <end position="278"/>
    </location>
</feature>
<dbReference type="Proteomes" id="UP000807469">
    <property type="component" value="Unassembled WGS sequence"/>
</dbReference>
<dbReference type="Gene3D" id="2.60.40.1210">
    <property type="entry name" value="Cellobiose dehydrogenase, cytochrome domain"/>
    <property type="match status" value="1"/>
</dbReference>
<feature type="signal peptide" evidence="9">
    <location>
        <begin position="1"/>
        <end position="29"/>
    </location>
</feature>
<evidence type="ECO:0000256" key="4">
    <source>
        <dbReference type="ARBA" id="ARBA00022982"/>
    </source>
</evidence>
<reference evidence="11" key="1">
    <citation type="submission" date="2020-11" db="EMBL/GenBank/DDBJ databases">
        <authorList>
            <consortium name="DOE Joint Genome Institute"/>
            <person name="Ahrendt S."/>
            <person name="Riley R."/>
            <person name="Andreopoulos W."/>
            <person name="Labutti K."/>
            <person name="Pangilinan J."/>
            <person name="Ruiz-Duenas F.J."/>
            <person name="Barrasa J.M."/>
            <person name="Sanchez-Garcia M."/>
            <person name="Camarero S."/>
            <person name="Miyauchi S."/>
            <person name="Serrano A."/>
            <person name="Linde D."/>
            <person name="Babiker R."/>
            <person name="Drula E."/>
            <person name="Ayuso-Fernandez I."/>
            <person name="Pacheco R."/>
            <person name="Padilla G."/>
            <person name="Ferreira P."/>
            <person name="Barriuso J."/>
            <person name="Kellner H."/>
            <person name="Castanera R."/>
            <person name="Alfaro M."/>
            <person name="Ramirez L."/>
            <person name="Pisabarro A.G."/>
            <person name="Kuo A."/>
            <person name="Tritt A."/>
            <person name="Lipzen A."/>
            <person name="He G."/>
            <person name="Yan M."/>
            <person name="Ng V."/>
            <person name="Cullen D."/>
            <person name="Martin F."/>
            <person name="Rosso M.-N."/>
            <person name="Henrissat B."/>
            <person name="Hibbett D."/>
            <person name="Martinez A.T."/>
            <person name="Grigoriev I.V."/>
        </authorList>
    </citation>
    <scope>NUCLEOTIDE SEQUENCE</scope>
    <source>
        <strain evidence="11">CIRM-BRFM 674</strain>
    </source>
</reference>
<keyword evidence="4" id="KW-0249">Electron transport</keyword>
<evidence type="ECO:0000256" key="2">
    <source>
        <dbReference type="ARBA" id="ARBA00022448"/>
    </source>
</evidence>
<dbReference type="PANTHER" id="PTHR47797">
    <property type="entry name" value="DEHYDROGENASE, PUTATIVE (AFU_ORTHOLOGUE AFUA_8G05805)-RELATED"/>
    <property type="match status" value="1"/>
</dbReference>
<dbReference type="CDD" id="cd09630">
    <property type="entry name" value="CDH_like_cytochrome"/>
    <property type="match status" value="1"/>
</dbReference>
<proteinExistence type="predicted"/>
<keyword evidence="12" id="KW-1185">Reference proteome</keyword>
<dbReference type="InterPro" id="IPR015920">
    <property type="entry name" value="Cellobiose_DH-like_cyt"/>
</dbReference>
<sequence>MACLASRHPYTRFVCALLTWLQFVPLALALKGDSACRYSLCVAASVDGDVVTYELTANNDPMGWVAVGFGQRMINTHMVILWKNADGTTTLSQRYADGYSMPQPELHPPRIASIVEPNKSFEHASGSSTVAFQIPANQSLLASTSPIEELIFAYSPTRPDKDPNSIINRHAHVGYFKFDLAKEFKPATLSSSPVAAPKPNTVVYQGSHMSYKRIEKLIILHGFLVSLGFLVILPIGSLIGRWGRNFTPKWFRAHWMANMAFAAPVITLGVLLGPAIVYSKETFRIHLANAHEVYGILLLFVYYVQVLLGRYIHNRRIALSKLGPVTNNHPPLNILHICLGVSIIGLSFFQVRSGMEWWETLTGRGPITSWALPLWKAWIIALPLAYFSGYVLLTRQLRQEQAAAYVPIAESNSEGPSQTSRLLAEAEDEDR</sequence>
<keyword evidence="2" id="KW-0813">Transport</keyword>
<comment type="subcellular location">
    <subcellularLocation>
        <location evidence="1">Membrane</location>
    </subcellularLocation>
</comment>
<evidence type="ECO:0000313" key="11">
    <source>
        <dbReference type="EMBL" id="KAF9483777.1"/>
    </source>
</evidence>
<evidence type="ECO:0000313" key="12">
    <source>
        <dbReference type="Proteomes" id="UP000807469"/>
    </source>
</evidence>
<feature type="transmembrane region" description="Helical" evidence="8">
    <location>
        <begin position="218"/>
        <end position="243"/>
    </location>
</feature>
<dbReference type="SMART" id="SM00664">
    <property type="entry name" value="DoH"/>
    <property type="match status" value="1"/>
</dbReference>
<evidence type="ECO:0000256" key="7">
    <source>
        <dbReference type="SAM" id="MobiDB-lite"/>
    </source>
</evidence>
<evidence type="ECO:0000256" key="3">
    <source>
        <dbReference type="ARBA" id="ARBA00022692"/>
    </source>
</evidence>
<feature type="compositionally biased region" description="Polar residues" evidence="7">
    <location>
        <begin position="410"/>
        <end position="421"/>
    </location>
</feature>
<dbReference type="SMART" id="SM00665">
    <property type="entry name" value="B561"/>
    <property type="match status" value="1"/>
</dbReference>
<evidence type="ECO:0000256" key="1">
    <source>
        <dbReference type="ARBA" id="ARBA00004370"/>
    </source>
</evidence>
<dbReference type="Pfam" id="PF16010">
    <property type="entry name" value="CDH-cyt"/>
    <property type="match status" value="1"/>
</dbReference>
<evidence type="ECO:0000256" key="9">
    <source>
        <dbReference type="SAM" id="SignalP"/>
    </source>
</evidence>
<dbReference type="InterPro" id="IPR005018">
    <property type="entry name" value="DOMON_domain"/>
</dbReference>
<feature type="transmembrane region" description="Helical" evidence="8">
    <location>
        <begin position="332"/>
        <end position="350"/>
    </location>
</feature>
<keyword evidence="3 8" id="KW-0812">Transmembrane</keyword>
<feature type="transmembrane region" description="Helical" evidence="8">
    <location>
        <begin position="293"/>
        <end position="312"/>
    </location>
</feature>
<organism evidence="11 12">
    <name type="scientific">Pholiota conissans</name>
    <dbReference type="NCBI Taxonomy" id="109636"/>
    <lineage>
        <taxon>Eukaryota</taxon>
        <taxon>Fungi</taxon>
        <taxon>Dikarya</taxon>
        <taxon>Basidiomycota</taxon>
        <taxon>Agaricomycotina</taxon>
        <taxon>Agaricomycetes</taxon>
        <taxon>Agaricomycetidae</taxon>
        <taxon>Agaricales</taxon>
        <taxon>Agaricineae</taxon>
        <taxon>Strophariaceae</taxon>
        <taxon>Pholiota</taxon>
    </lineage>
</organism>
<evidence type="ECO:0000256" key="6">
    <source>
        <dbReference type="ARBA" id="ARBA00023136"/>
    </source>
</evidence>
<feature type="chain" id="PRO_5040184031" description="DOMON domain-containing protein" evidence="9">
    <location>
        <begin position="30"/>
        <end position="431"/>
    </location>
</feature>
<accession>A0A9P5Z8V5</accession>
<gene>
    <name evidence="11" type="ORF">BDN70DRAFT_928938</name>
</gene>
<evidence type="ECO:0000256" key="8">
    <source>
        <dbReference type="SAM" id="Phobius"/>
    </source>
</evidence>
<feature type="region of interest" description="Disordered" evidence="7">
    <location>
        <begin position="409"/>
        <end position="431"/>
    </location>
</feature>
<feature type="domain" description="DOMON" evidence="10">
    <location>
        <begin position="32"/>
        <end position="155"/>
    </location>
</feature>
<dbReference type="AlphaFoldDB" id="A0A9P5Z8V5"/>
<dbReference type="EMBL" id="MU155150">
    <property type="protein sequence ID" value="KAF9483777.1"/>
    <property type="molecule type" value="Genomic_DNA"/>
</dbReference>
<keyword evidence="5 8" id="KW-1133">Transmembrane helix</keyword>
<dbReference type="InterPro" id="IPR006593">
    <property type="entry name" value="Cyt_b561/ferric_Rdtase_TM"/>
</dbReference>
<dbReference type="PANTHER" id="PTHR47797:SF3">
    <property type="entry name" value="CYTOCHROME B561 DOMAIN-CONTAINING PROTEIN"/>
    <property type="match status" value="1"/>
</dbReference>
<evidence type="ECO:0000256" key="5">
    <source>
        <dbReference type="ARBA" id="ARBA00022989"/>
    </source>
</evidence>
<dbReference type="CDD" id="cd08760">
    <property type="entry name" value="Cyt_b561_FRRS1_like"/>
    <property type="match status" value="1"/>
</dbReference>